<evidence type="ECO:0000313" key="3">
    <source>
        <dbReference type="EMBL" id="TCU83755.1"/>
    </source>
</evidence>
<comment type="caution">
    <text evidence="3">The sequence shown here is derived from an EMBL/GenBank/DDBJ whole genome shotgun (WGS) entry which is preliminary data.</text>
</comment>
<gene>
    <name evidence="3" type="ORF">EV671_105619</name>
</gene>
<feature type="domain" description="MobA/VirD2-like nuclease" evidence="2">
    <location>
        <begin position="121"/>
        <end position="199"/>
    </location>
</feature>
<dbReference type="InterPro" id="IPR005094">
    <property type="entry name" value="Endonuclease_MobA/VirD2"/>
</dbReference>
<dbReference type="Gene3D" id="3.30.930.30">
    <property type="match status" value="1"/>
</dbReference>
<evidence type="ECO:0000259" key="2">
    <source>
        <dbReference type="Pfam" id="PF03432"/>
    </source>
</evidence>
<name>A0A4R3UB83_ROSSA</name>
<dbReference type="AlphaFoldDB" id="A0A4R3UB83"/>
<proteinExistence type="predicted"/>
<feature type="region of interest" description="Disordered" evidence="1">
    <location>
        <begin position="310"/>
        <end position="334"/>
    </location>
</feature>
<sequence length="334" mass="38384">MTARRNIDGILIQWGERLFYPGNRIVRPDYTPRLDVGLQFRAAVIRGRIAATVRRAPQAFVRVTGGGRGMGAIASHLRYISMDGELPFEDDRGVIRKGKDALSDLVEQWRHGGTYIAKVEDRREALNLVLAMPAGTDADQLRQAVREFGRLELAEHRYVMVLHKHQSSPHVHFCVKFESKNGSRLRHGPQDLSRWRETFADRLKSLGIEAEASRLASRGEIRRFEALWRLRAKEQDRPLSAPSSTKRGPAHEKRCFEAMQGWAAILKALQSSELDEDRKLARRVMDFMIRTPYVAEVMRKNPEMMRDAGQYQQSRRQELSQTVTLQRSGPEWTR</sequence>
<dbReference type="OrthoDB" id="7173932at2"/>
<organism evidence="3 4">
    <name type="scientific">Roseateles saccharophilus</name>
    <name type="common">Pseudomonas saccharophila</name>
    <dbReference type="NCBI Taxonomy" id="304"/>
    <lineage>
        <taxon>Bacteria</taxon>
        <taxon>Pseudomonadati</taxon>
        <taxon>Pseudomonadota</taxon>
        <taxon>Betaproteobacteria</taxon>
        <taxon>Burkholderiales</taxon>
        <taxon>Sphaerotilaceae</taxon>
        <taxon>Roseateles</taxon>
    </lineage>
</organism>
<reference evidence="3 4" key="1">
    <citation type="submission" date="2019-03" db="EMBL/GenBank/DDBJ databases">
        <title>Genomic Encyclopedia of Type Strains, Phase IV (KMG-IV): sequencing the most valuable type-strain genomes for metagenomic binning, comparative biology and taxonomic classification.</title>
        <authorList>
            <person name="Goeker M."/>
        </authorList>
    </citation>
    <scope>NUCLEOTIDE SEQUENCE [LARGE SCALE GENOMIC DNA]</scope>
    <source>
        <strain evidence="3 4">DSM 654</strain>
    </source>
</reference>
<keyword evidence="4" id="KW-1185">Reference proteome</keyword>
<feature type="compositionally biased region" description="Polar residues" evidence="1">
    <location>
        <begin position="310"/>
        <end position="327"/>
    </location>
</feature>
<protein>
    <recommendedName>
        <fullName evidence="2">MobA/VirD2-like nuclease domain-containing protein</fullName>
    </recommendedName>
</protein>
<evidence type="ECO:0000313" key="4">
    <source>
        <dbReference type="Proteomes" id="UP000295110"/>
    </source>
</evidence>
<dbReference type="RefSeq" id="WP_132576607.1">
    <property type="nucleotide sequence ID" value="NZ_CBCSGL010000060.1"/>
</dbReference>
<dbReference type="Proteomes" id="UP000295110">
    <property type="component" value="Unassembled WGS sequence"/>
</dbReference>
<evidence type="ECO:0000256" key="1">
    <source>
        <dbReference type="SAM" id="MobiDB-lite"/>
    </source>
</evidence>
<dbReference type="Pfam" id="PF03432">
    <property type="entry name" value="Relaxase"/>
    <property type="match status" value="1"/>
</dbReference>
<dbReference type="EMBL" id="SMBU01000056">
    <property type="protein sequence ID" value="TCU83755.1"/>
    <property type="molecule type" value="Genomic_DNA"/>
</dbReference>
<accession>A0A4R3UB83</accession>